<evidence type="ECO:0000313" key="2">
    <source>
        <dbReference type="Proteomes" id="UP000199520"/>
    </source>
</evidence>
<evidence type="ECO:0008006" key="3">
    <source>
        <dbReference type="Google" id="ProtNLM"/>
    </source>
</evidence>
<gene>
    <name evidence="1" type="ORF">SAMN04490355_101434</name>
</gene>
<protein>
    <recommendedName>
        <fullName evidence="3">DUF3800 domain-containing protein</fullName>
    </recommendedName>
</protein>
<dbReference type="EMBL" id="FOTS01000014">
    <property type="protein sequence ID" value="SFL70247.1"/>
    <property type="molecule type" value="Genomic_DNA"/>
</dbReference>
<proteinExistence type="predicted"/>
<dbReference type="Proteomes" id="UP000199520">
    <property type="component" value="Unassembled WGS sequence"/>
</dbReference>
<name>A0A1I4JVL8_9FIRM</name>
<dbReference type="Pfam" id="PF12686">
    <property type="entry name" value="DUF3800"/>
    <property type="match status" value="1"/>
</dbReference>
<keyword evidence="2" id="KW-1185">Reference proteome</keyword>
<sequence>MELMYMDETGKNILGQTNQVVYMYGGVIIDNTKVYDALSIFKKNFQLAKKSVKDKWTVALRDSGKNEKEISADLSRLLIKYELHSREIFNPTVDFDKRGIIKLNPWKYHAPSEIGDIINKLLEEMSPFIERIYIFKTDKNSITDYLTSNGIAKPKDKHVNNRMVDFIVNQYGERLVSKNKKGVLIPDRLDSDIRECFVTKIKENSFGGRLWSEPVAVESYFNGFTQLVDIILYCYRIIYLHQTDKPAFIAIEQKYNSVISPLIANYDLVDYFKEQK</sequence>
<organism evidence="1 2">
    <name type="scientific">Pelosinus propionicus DSM 13327</name>
    <dbReference type="NCBI Taxonomy" id="1123291"/>
    <lineage>
        <taxon>Bacteria</taxon>
        <taxon>Bacillati</taxon>
        <taxon>Bacillota</taxon>
        <taxon>Negativicutes</taxon>
        <taxon>Selenomonadales</taxon>
        <taxon>Sporomusaceae</taxon>
        <taxon>Pelosinus</taxon>
    </lineage>
</organism>
<dbReference type="AlphaFoldDB" id="A0A1I4JVL8"/>
<reference evidence="2" key="1">
    <citation type="submission" date="2016-10" db="EMBL/GenBank/DDBJ databases">
        <authorList>
            <person name="Varghese N."/>
            <person name="Submissions S."/>
        </authorList>
    </citation>
    <scope>NUCLEOTIDE SEQUENCE [LARGE SCALE GENOMIC DNA]</scope>
    <source>
        <strain evidence="2">DSM 13327</strain>
    </source>
</reference>
<accession>A0A1I4JVL8</accession>
<dbReference type="InterPro" id="IPR024524">
    <property type="entry name" value="DUF3800"/>
</dbReference>
<evidence type="ECO:0000313" key="1">
    <source>
        <dbReference type="EMBL" id="SFL70247.1"/>
    </source>
</evidence>